<comment type="similarity">
    <text evidence="4">Belongs to the SDHAF2 family.</text>
</comment>
<sequence length="145" mass="17247">MDKTFGMIRRLPLRVIGGSRAYTSEMPFRPENAMIPPYEERVDEPVEKKRARLLYQSRKRGMLENGLLLSTFAAIHLKSMNEEELKQYDRLINLPSNDWDIYYWATGVRPTPEEFDNDIMNKLKDHVKNKERTMRIRQPDLEFPT</sequence>
<dbReference type="GO" id="GO:0006099">
    <property type="term" value="P:tricarboxylic acid cycle"/>
    <property type="evidence" value="ECO:0007669"/>
    <property type="project" value="TreeGrafter"/>
</dbReference>
<gene>
    <name evidence="5" type="ORF">PYX00_005913</name>
</gene>
<dbReference type="FunFam" id="1.10.150.250:FF:000002">
    <property type="entry name" value="Succinate dehydrogenase assembly factor 2, mitochondrial"/>
    <property type="match status" value="1"/>
</dbReference>
<proteinExistence type="inferred from homology"/>
<comment type="function">
    <text evidence="4">Plays an essential role in the assembly of succinate dehydrogenase (SDH), an enzyme complex (also referred to as respiratory complex II) that is a component of both the tricarboxylic acid (TCA) cycle and the mitochondrial electron transport chain, and which couples the oxidation of succinate to fumarate with the reduction of ubiquinone (coenzyme Q) to ubiquinol. Required for flavinylation (covalent attachment of FAD) of the flavoprotein subunit of the SDH catalytic dimer.</text>
</comment>
<protein>
    <recommendedName>
        <fullName evidence="4">Succinate dehydrogenase assembly factor 2, mitochondrial</fullName>
        <shortName evidence="4">SDH assembly factor 2</shortName>
        <shortName evidence="4">SDHAF2</shortName>
    </recommendedName>
</protein>
<dbReference type="AlphaFoldDB" id="A0AAW2HUE4"/>
<dbReference type="PANTHER" id="PTHR12469">
    <property type="entry name" value="PROTEIN EMI5 HOMOLOG, MITOCHONDRIAL"/>
    <property type="match status" value="1"/>
</dbReference>
<dbReference type="GO" id="GO:0005759">
    <property type="term" value="C:mitochondrial matrix"/>
    <property type="evidence" value="ECO:0007669"/>
    <property type="project" value="UniProtKB-SubCell"/>
</dbReference>
<evidence type="ECO:0000256" key="4">
    <source>
        <dbReference type="HAMAP-Rule" id="MF_03057"/>
    </source>
</evidence>
<comment type="subcellular location">
    <subcellularLocation>
        <location evidence="1 4">Mitochondrion matrix</location>
    </subcellularLocation>
</comment>
<dbReference type="HAMAP" id="MF_03057">
    <property type="entry name" value="SDHAF2"/>
    <property type="match status" value="1"/>
</dbReference>
<evidence type="ECO:0000313" key="5">
    <source>
        <dbReference type="EMBL" id="KAL0273178.1"/>
    </source>
</evidence>
<dbReference type="PANTHER" id="PTHR12469:SF2">
    <property type="entry name" value="SUCCINATE DEHYDROGENASE ASSEMBLY FACTOR 2, MITOCHONDRIAL"/>
    <property type="match status" value="1"/>
</dbReference>
<keyword evidence="3 4" id="KW-0143">Chaperone</keyword>
<evidence type="ECO:0000256" key="3">
    <source>
        <dbReference type="ARBA" id="ARBA00023186"/>
    </source>
</evidence>
<accession>A0AAW2HUE4</accession>
<dbReference type="Pfam" id="PF03937">
    <property type="entry name" value="Sdh5"/>
    <property type="match status" value="1"/>
</dbReference>
<comment type="subunit">
    <text evidence="4">Interacts with the flavoprotein subunit within the SDH catalytic dimer.</text>
</comment>
<dbReference type="Gene3D" id="1.10.150.250">
    <property type="entry name" value="Flavinator of succinate dehydrogenase"/>
    <property type="match status" value="1"/>
</dbReference>
<dbReference type="InterPro" id="IPR028882">
    <property type="entry name" value="SDHAF2"/>
</dbReference>
<comment type="caution">
    <text evidence="5">The sequence shown here is derived from an EMBL/GenBank/DDBJ whole genome shotgun (WGS) entry which is preliminary data.</text>
</comment>
<dbReference type="InterPro" id="IPR036714">
    <property type="entry name" value="SDH_sf"/>
</dbReference>
<name>A0AAW2HUE4_9NEOP</name>
<organism evidence="5">
    <name type="scientific">Menopon gallinae</name>
    <name type="common">poultry shaft louse</name>
    <dbReference type="NCBI Taxonomy" id="328185"/>
    <lineage>
        <taxon>Eukaryota</taxon>
        <taxon>Metazoa</taxon>
        <taxon>Ecdysozoa</taxon>
        <taxon>Arthropoda</taxon>
        <taxon>Hexapoda</taxon>
        <taxon>Insecta</taxon>
        <taxon>Pterygota</taxon>
        <taxon>Neoptera</taxon>
        <taxon>Paraneoptera</taxon>
        <taxon>Psocodea</taxon>
        <taxon>Troctomorpha</taxon>
        <taxon>Phthiraptera</taxon>
        <taxon>Amblycera</taxon>
        <taxon>Menoponidae</taxon>
        <taxon>Menopon</taxon>
    </lineage>
</organism>
<dbReference type="GO" id="GO:0006121">
    <property type="term" value="P:mitochondrial electron transport, succinate to ubiquinone"/>
    <property type="evidence" value="ECO:0007669"/>
    <property type="project" value="UniProtKB-UniRule"/>
</dbReference>
<dbReference type="EMBL" id="JARGDH010000003">
    <property type="protein sequence ID" value="KAL0273178.1"/>
    <property type="molecule type" value="Genomic_DNA"/>
</dbReference>
<keyword evidence="2 4" id="KW-0496">Mitochondrion</keyword>
<dbReference type="GO" id="GO:0034553">
    <property type="term" value="P:mitochondrial respiratory chain complex II assembly"/>
    <property type="evidence" value="ECO:0007669"/>
    <property type="project" value="TreeGrafter"/>
</dbReference>
<evidence type="ECO:0000256" key="1">
    <source>
        <dbReference type="ARBA" id="ARBA00004305"/>
    </source>
</evidence>
<evidence type="ECO:0000256" key="2">
    <source>
        <dbReference type="ARBA" id="ARBA00023128"/>
    </source>
</evidence>
<dbReference type="SUPFAM" id="SSF109910">
    <property type="entry name" value="YgfY-like"/>
    <property type="match status" value="1"/>
</dbReference>
<reference evidence="5" key="1">
    <citation type="journal article" date="2024" name="Gigascience">
        <title>Chromosome-level genome of the poultry shaft louse Menopon gallinae provides insight into the host-switching and adaptive evolution of parasitic lice.</title>
        <authorList>
            <person name="Xu Y."/>
            <person name="Ma L."/>
            <person name="Liu S."/>
            <person name="Liang Y."/>
            <person name="Liu Q."/>
            <person name="He Z."/>
            <person name="Tian L."/>
            <person name="Duan Y."/>
            <person name="Cai W."/>
            <person name="Li H."/>
            <person name="Song F."/>
        </authorList>
    </citation>
    <scope>NUCLEOTIDE SEQUENCE</scope>
    <source>
        <strain evidence="5">Cailab_2023a</strain>
    </source>
</reference>
<dbReference type="InterPro" id="IPR005631">
    <property type="entry name" value="SDH"/>
</dbReference>